<dbReference type="GO" id="GO:0016787">
    <property type="term" value="F:hydrolase activity"/>
    <property type="evidence" value="ECO:0007669"/>
    <property type="project" value="InterPro"/>
</dbReference>
<feature type="domain" description="Alpha/beta hydrolase fold-3" evidence="2">
    <location>
        <begin position="95"/>
        <end position="355"/>
    </location>
</feature>
<dbReference type="Gene3D" id="3.40.50.1820">
    <property type="entry name" value="alpha/beta hydrolase"/>
    <property type="match status" value="1"/>
</dbReference>
<dbReference type="GeneID" id="89973381"/>
<sequence length="436" mass="48630">MSSKLSHSFGISWRKALVSLPRLVPDAILHITSPEGPQPIVLDVPSREAHLIPVYVFVPPKNNQHHHLISPGAHLKEALSHSPDDHPPEKYPVLIDFHGGSFILGSCQEQTPFCAQMCRELNCVVISVDYRLGPYATYPAANLDAEDVVFAVIDAQKPSYRTLRESINRHMDKEGRRRIDLDSERIAFSGFSSGGNLALNLALGVKDDPTIHRDWLSPVPWSHSRDIPVLLFYPSLDCRLLPHERPRPEGLEAPNGFVERWRLEAELMPTYLPVARRADPRASPGLTDVKNPPLLADGKVAGEYGLHPKAKLFLVLPQFDSLHESSVVWVEKVRAEGRGGDMIVEDVKGVTHGWTQFPDGFISDEHRKLKVKVFEKARTFLSVWWDLKGEKEKEKAVIKEVDVEVLGKAGGDGKDEKHPGKGLDVLLESQRHPGSG</sequence>
<feature type="region of interest" description="Disordered" evidence="1">
    <location>
        <begin position="408"/>
        <end position="436"/>
    </location>
</feature>
<name>A0AAV9NPJ9_9EURO</name>
<dbReference type="SUPFAM" id="SSF53474">
    <property type="entry name" value="alpha/beta-Hydrolases"/>
    <property type="match status" value="1"/>
</dbReference>
<dbReference type="AlphaFoldDB" id="A0AAV9NPJ9"/>
<evidence type="ECO:0000259" key="2">
    <source>
        <dbReference type="Pfam" id="PF07859"/>
    </source>
</evidence>
<evidence type="ECO:0000313" key="4">
    <source>
        <dbReference type="Proteomes" id="UP001358417"/>
    </source>
</evidence>
<dbReference type="InterPro" id="IPR050466">
    <property type="entry name" value="Carboxylest/Gibb_receptor"/>
</dbReference>
<gene>
    <name evidence="3" type="ORF">LTR84_005203</name>
</gene>
<dbReference type="EMBL" id="JAVRRD010000002">
    <property type="protein sequence ID" value="KAK5063127.1"/>
    <property type="molecule type" value="Genomic_DNA"/>
</dbReference>
<protein>
    <recommendedName>
        <fullName evidence="2">Alpha/beta hydrolase fold-3 domain-containing protein</fullName>
    </recommendedName>
</protein>
<organism evidence="3 4">
    <name type="scientific">Exophiala bonariae</name>
    <dbReference type="NCBI Taxonomy" id="1690606"/>
    <lineage>
        <taxon>Eukaryota</taxon>
        <taxon>Fungi</taxon>
        <taxon>Dikarya</taxon>
        <taxon>Ascomycota</taxon>
        <taxon>Pezizomycotina</taxon>
        <taxon>Eurotiomycetes</taxon>
        <taxon>Chaetothyriomycetidae</taxon>
        <taxon>Chaetothyriales</taxon>
        <taxon>Herpotrichiellaceae</taxon>
        <taxon>Exophiala</taxon>
    </lineage>
</organism>
<dbReference type="InterPro" id="IPR029058">
    <property type="entry name" value="AB_hydrolase_fold"/>
</dbReference>
<feature type="compositionally biased region" description="Basic and acidic residues" evidence="1">
    <location>
        <begin position="411"/>
        <end position="421"/>
    </location>
</feature>
<comment type="caution">
    <text evidence="3">The sequence shown here is derived from an EMBL/GenBank/DDBJ whole genome shotgun (WGS) entry which is preliminary data.</text>
</comment>
<evidence type="ECO:0000256" key="1">
    <source>
        <dbReference type="SAM" id="MobiDB-lite"/>
    </source>
</evidence>
<dbReference type="Proteomes" id="UP001358417">
    <property type="component" value="Unassembled WGS sequence"/>
</dbReference>
<dbReference type="RefSeq" id="XP_064711399.1">
    <property type="nucleotide sequence ID" value="XM_064848775.1"/>
</dbReference>
<evidence type="ECO:0000313" key="3">
    <source>
        <dbReference type="EMBL" id="KAK5063127.1"/>
    </source>
</evidence>
<dbReference type="Pfam" id="PF07859">
    <property type="entry name" value="Abhydrolase_3"/>
    <property type="match status" value="1"/>
</dbReference>
<accession>A0AAV9NPJ9</accession>
<reference evidence="3 4" key="1">
    <citation type="submission" date="2023-08" db="EMBL/GenBank/DDBJ databases">
        <title>Black Yeasts Isolated from many extreme environments.</title>
        <authorList>
            <person name="Coleine C."/>
            <person name="Stajich J.E."/>
            <person name="Selbmann L."/>
        </authorList>
    </citation>
    <scope>NUCLEOTIDE SEQUENCE [LARGE SCALE GENOMIC DNA]</scope>
    <source>
        <strain evidence="3 4">CCFEE 5792</strain>
    </source>
</reference>
<dbReference type="PANTHER" id="PTHR23024:SF24">
    <property type="entry name" value="ALPHA_BETA HYDROLASE FOLD-3 DOMAIN-CONTAINING PROTEIN"/>
    <property type="match status" value="1"/>
</dbReference>
<proteinExistence type="predicted"/>
<keyword evidence="4" id="KW-1185">Reference proteome</keyword>
<dbReference type="PANTHER" id="PTHR23024">
    <property type="entry name" value="ARYLACETAMIDE DEACETYLASE"/>
    <property type="match status" value="1"/>
</dbReference>
<dbReference type="InterPro" id="IPR013094">
    <property type="entry name" value="AB_hydrolase_3"/>
</dbReference>